<dbReference type="InterPro" id="IPR000330">
    <property type="entry name" value="SNF2_N"/>
</dbReference>
<dbReference type="InterPro" id="IPR014001">
    <property type="entry name" value="Helicase_ATP-bd"/>
</dbReference>
<dbReference type="Gene3D" id="3.40.50.10810">
    <property type="entry name" value="Tandem AAA-ATPase domain"/>
    <property type="match status" value="1"/>
</dbReference>
<name>A0A8H7B250_9PLEO</name>
<comment type="caution">
    <text evidence="5">The sequence shown here is derived from an EMBL/GenBank/DDBJ whole genome shotgun (WGS) entry which is preliminary data.</text>
</comment>
<reference evidence="5" key="1">
    <citation type="submission" date="2020-01" db="EMBL/GenBank/DDBJ databases">
        <authorList>
            <person name="Feng Z.H.Z."/>
        </authorList>
    </citation>
    <scope>NUCLEOTIDE SEQUENCE</scope>
    <source>
        <strain evidence="5">CBS107.38</strain>
    </source>
</reference>
<evidence type="ECO:0000256" key="1">
    <source>
        <dbReference type="ARBA" id="ARBA00022741"/>
    </source>
</evidence>
<dbReference type="GO" id="GO:0008094">
    <property type="term" value="F:ATP-dependent activity, acting on DNA"/>
    <property type="evidence" value="ECO:0007669"/>
    <property type="project" value="TreeGrafter"/>
</dbReference>
<dbReference type="InterPro" id="IPR027417">
    <property type="entry name" value="P-loop_NTPase"/>
</dbReference>
<keyword evidence="1" id="KW-0547">Nucleotide-binding</keyword>
<dbReference type="GO" id="GO:0005634">
    <property type="term" value="C:nucleus"/>
    <property type="evidence" value="ECO:0007669"/>
    <property type="project" value="TreeGrafter"/>
</dbReference>
<dbReference type="GO" id="GO:0005524">
    <property type="term" value="F:ATP binding"/>
    <property type="evidence" value="ECO:0007669"/>
    <property type="project" value="UniProtKB-KW"/>
</dbReference>
<evidence type="ECO:0000256" key="3">
    <source>
        <dbReference type="ARBA" id="ARBA00022840"/>
    </source>
</evidence>
<protein>
    <recommendedName>
        <fullName evidence="4">Helicase ATP-binding domain-containing protein</fullName>
    </recommendedName>
</protein>
<evidence type="ECO:0000313" key="6">
    <source>
        <dbReference type="Proteomes" id="UP000596902"/>
    </source>
</evidence>
<keyword evidence="3" id="KW-0067">ATP-binding</keyword>
<accession>A0A8H7B250</accession>
<dbReference type="SMART" id="SM00487">
    <property type="entry name" value="DEXDc"/>
    <property type="match status" value="1"/>
</dbReference>
<dbReference type="Proteomes" id="UP000596902">
    <property type="component" value="Unassembled WGS sequence"/>
</dbReference>
<dbReference type="PROSITE" id="PS51192">
    <property type="entry name" value="HELICASE_ATP_BIND_1"/>
    <property type="match status" value="1"/>
</dbReference>
<reference evidence="5" key="2">
    <citation type="submission" date="2020-08" db="EMBL/GenBank/DDBJ databases">
        <title>Draft Genome Sequence of Cumin Blight Pathogen Alternaria burnsii.</title>
        <authorList>
            <person name="Feng Z."/>
        </authorList>
    </citation>
    <scope>NUCLEOTIDE SEQUENCE</scope>
    <source>
        <strain evidence="5">CBS107.38</strain>
    </source>
</reference>
<feature type="domain" description="Helicase ATP-binding" evidence="4">
    <location>
        <begin position="319"/>
        <end position="498"/>
    </location>
</feature>
<dbReference type="GO" id="GO:0006281">
    <property type="term" value="P:DNA repair"/>
    <property type="evidence" value="ECO:0007669"/>
    <property type="project" value="TreeGrafter"/>
</dbReference>
<organism evidence="5 6">
    <name type="scientific">Alternaria burnsii</name>
    <dbReference type="NCBI Taxonomy" id="1187904"/>
    <lineage>
        <taxon>Eukaryota</taxon>
        <taxon>Fungi</taxon>
        <taxon>Dikarya</taxon>
        <taxon>Ascomycota</taxon>
        <taxon>Pezizomycotina</taxon>
        <taxon>Dothideomycetes</taxon>
        <taxon>Pleosporomycetidae</taxon>
        <taxon>Pleosporales</taxon>
        <taxon>Pleosporineae</taxon>
        <taxon>Pleosporaceae</taxon>
        <taxon>Alternaria</taxon>
        <taxon>Alternaria sect. Alternaria</taxon>
    </lineage>
</organism>
<dbReference type="Pfam" id="PF00176">
    <property type="entry name" value="SNF2-rel_dom"/>
    <property type="match status" value="1"/>
</dbReference>
<dbReference type="RefSeq" id="XP_038783877.1">
    <property type="nucleotide sequence ID" value="XM_038933212.1"/>
</dbReference>
<evidence type="ECO:0000259" key="4">
    <source>
        <dbReference type="PROSITE" id="PS51192"/>
    </source>
</evidence>
<gene>
    <name evidence="5" type="ORF">GT037_008165</name>
</gene>
<evidence type="ECO:0000256" key="2">
    <source>
        <dbReference type="ARBA" id="ARBA00022801"/>
    </source>
</evidence>
<dbReference type="PANTHER" id="PTHR45626">
    <property type="entry name" value="TRANSCRIPTION TERMINATION FACTOR 2-RELATED"/>
    <property type="match status" value="1"/>
</dbReference>
<dbReference type="GO" id="GO:0016787">
    <property type="term" value="F:hydrolase activity"/>
    <property type="evidence" value="ECO:0007669"/>
    <property type="project" value="UniProtKB-KW"/>
</dbReference>
<dbReference type="AlphaFoldDB" id="A0A8H7B250"/>
<dbReference type="InterPro" id="IPR050628">
    <property type="entry name" value="SNF2_RAD54_helicase_TF"/>
</dbReference>
<proteinExistence type="predicted"/>
<dbReference type="EMBL" id="JAAABM010000012">
    <property type="protein sequence ID" value="KAF7673550.1"/>
    <property type="molecule type" value="Genomic_DNA"/>
</dbReference>
<dbReference type="InterPro" id="IPR038718">
    <property type="entry name" value="SNF2-like_sf"/>
</dbReference>
<evidence type="ECO:0000313" key="5">
    <source>
        <dbReference type="EMBL" id="KAF7673550.1"/>
    </source>
</evidence>
<dbReference type="CDD" id="cd18008">
    <property type="entry name" value="DEXDc_SHPRH-like"/>
    <property type="match status" value="1"/>
</dbReference>
<dbReference type="PANTHER" id="PTHR45626:SF22">
    <property type="entry name" value="DNA REPAIR PROTEIN RAD5"/>
    <property type="match status" value="1"/>
</dbReference>
<keyword evidence="6" id="KW-1185">Reference proteome</keyword>
<keyword evidence="2" id="KW-0378">Hydrolase</keyword>
<sequence length="654" mass="73498">MPEYPPQIIIEDVAAPASKRRRLDTPLARGVATQSACNTFEYGLSPPTTPIPSICKTVERICHDDLVCYGMVCHILLIMMANAYVAQLSHFAVNVPSHHIASPISTQSPIRFEPPRTIRFGVSDSPTGQLDNYGGKLLSKLDADNELILQFVILPTSITPTTGRRILKDALSLGAIIYGPKKRFSHVGDFMTQAGCYLDDPVGCDRNVPYMNPQYLCSLHEEPSMTFELSKLRHSLVENSAQASRDILSGFETTEDLDLSDTPTALRTKLQIHQRQALTFLLRREKGKHPSEDGLGIWLRKTTNGHTTFVNAVTDEAQSTAGPLWRGGLLADEMGLGKTLTMIALVASDQDYDSSNKPTNGRLIPGTSTCSTLIVVPPALFDVWKSQLKLHLQDGKLKWFTHHGKQKFKLEKNRCPPDIVFTTYQTLEREHRKHAHSILSHHWRRIILDEAHTIRNHNTSTSQAIAALRATSRWAVSGTPIQNSLLDLHGLFKFLHFSPYDEQKAFDNDISNIWRVKPIDEATDTFKRLLSCFMIRRTKAMLDLPSVDDQVIKVTFNYKERHYYRQIERPVVDMLDRKTEGGGHAHVPWTTAIQQINKLRLVCNLGVFGSCSELESVGEEASVMSARYSIADYVASTGKANLRHMLHERKDLED</sequence>
<dbReference type="SUPFAM" id="SSF52540">
    <property type="entry name" value="P-loop containing nucleoside triphosphate hydrolases"/>
    <property type="match status" value="1"/>
</dbReference>
<dbReference type="GeneID" id="62206390"/>